<dbReference type="GO" id="GO:0008630">
    <property type="term" value="P:intrinsic apoptotic signaling pathway in response to DNA damage"/>
    <property type="evidence" value="ECO:0007669"/>
    <property type="project" value="TreeGrafter"/>
</dbReference>
<dbReference type="GO" id="GO:0042981">
    <property type="term" value="P:regulation of apoptotic process"/>
    <property type="evidence" value="ECO:0007669"/>
    <property type="project" value="InterPro"/>
</dbReference>
<dbReference type="PRINTS" id="PR01862">
    <property type="entry name" value="BCL2FAMILY"/>
</dbReference>
<dbReference type="SUPFAM" id="SSF56854">
    <property type="entry name" value="Bcl-2 inhibitors of programmed cell death"/>
    <property type="match status" value="1"/>
</dbReference>
<reference evidence="9" key="1">
    <citation type="submission" date="2025-08" db="UniProtKB">
        <authorList>
            <consortium name="Ensembl"/>
        </authorList>
    </citation>
    <scope>IDENTIFICATION</scope>
</reference>
<evidence type="ECO:0000313" key="10">
    <source>
        <dbReference type="Proteomes" id="UP000694700"/>
    </source>
</evidence>
<organism evidence="9 10">
    <name type="scientific">Cyprinus carpio</name>
    <name type="common">Common carp</name>
    <dbReference type="NCBI Taxonomy" id="7962"/>
    <lineage>
        <taxon>Eukaryota</taxon>
        <taxon>Metazoa</taxon>
        <taxon>Chordata</taxon>
        <taxon>Craniata</taxon>
        <taxon>Vertebrata</taxon>
        <taxon>Euteleostomi</taxon>
        <taxon>Actinopterygii</taxon>
        <taxon>Neopterygii</taxon>
        <taxon>Teleostei</taxon>
        <taxon>Ostariophysi</taxon>
        <taxon>Cypriniformes</taxon>
        <taxon>Cyprinidae</taxon>
        <taxon>Cyprininae</taxon>
        <taxon>Cyprinus</taxon>
    </lineage>
</organism>
<gene>
    <name evidence="9" type="primary">LOC109081113</name>
</gene>
<keyword evidence="4" id="KW-0053">Apoptosis</keyword>
<feature type="domain" description="Bcl-2 Bcl-2 homology region 1-3" evidence="8">
    <location>
        <begin position="74"/>
        <end position="175"/>
    </location>
</feature>
<comment type="subcellular location">
    <subcellularLocation>
        <location evidence="1">Membrane</location>
        <topology evidence="1">Single-pass membrane protein</topology>
    </subcellularLocation>
</comment>
<dbReference type="InterPro" id="IPR046371">
    <property type="entry name" value="Bcl-2_BH1-3"/>
</dbReference>
<dbReference type="Gene3D" id="1.10.437.10">
    <property type="entry name" value="Blc2-like"/>
    <property type="match status" value="1"/>
</dbReference>
<dbReference type="Pfam" id="PF00452">
    <property type="entry name" value="Bcl-2"/>
    <property type="match status" value="1"/>
</dbReference>
<dbReference type="GO" id="GO:0001836">
    <property type="term" value="P:release of cytochrome c from mitochondria"/>
    <property type="evidence" value="ECO:0007669"/>
    <property type="project" value="TreeGrafter"/>
</dbReference>
<dbReference type="CDD" id="cd06845">
    <property type="entry name" value="Bcl-2_like"/>
    <property type="match status" value="1"/>
</dbReference>
<evidence type="ECO:0000256" key="2">
    <source>
        <dbReference type="ARBA" id="ARBA00009458"/>
    </source>
</evidence>
<dbReference type="PANTHER" id="PTHR11256">
    <property type="entry name" value="BCL-2 RELATED"/>
    <property type="match status" value="1"/>
</dbReference>
<dbReference type="AlphaFoldDB" id="A0A8C1WP68"/>
<keyword evidence="5 7" id="KW-1133">Transmembrane helix</keyword>
<comment type="similarity">
    <text evidence="2">Belongs to the Bcl-2 family.</text>
</comment>
<evidence type="ECO:0000256" key="1">
    <source>
        <dbReference type="ARBA" id="ARBA00004167"/>
    </source>
</evidence>
<dbReference type="PROSITE" id="PS50062">
    <property type="entry name" value="BCL2_FAMILY"/>
    <property type="match status" value="1"/>
</dbReference>
<evidence type="ECO:0000256" key="7">
    <source>
        <dbReference type="SAM" id="Phobius"/>
    </source>
</evidence>
<dbReference type="PANTHER" id="PTHR11256:SF48">
    <property type="entry name" value="BCL-2-RELATED OVARIAN KILLER PROTEIN"/>
    <property type="match status" value="1"/>
</dbReference>
<evidence type="ECO:0000256" key="6">
    <source>
        <dbReference type="ARBA" id="ARBA00023136"/>
    </source>
</evidence>
<sequence>MRHVMNARERSSVFSAEMMMMEVKFDRTPTEKELVYQSKELCRYFIHSRIVREGLSWSDLPEPHGAFVDISVVLLKLGDELECMRPYVYRNIAKQLNISVAVEAVVSDAFLSVATEILVMGITWGKVVAIYAVAAGLAVDCVRQGHPVMVHTIVDSLGEFVRRNLVPWLKKRGGWVSVHSLFCHLHEPSLVLTSRGQHEEIKYCYSPVDAVLVLLIIFLVLLQFHTILVFLVWFFF</sequence>
<dbReference type="Ensembl" id="ENSCCRT00015071409.1">
    <property type="protein sequence ID" value="ENSCCRP00015069177.1"/>
    <property type="gene ID" value="ENSCCRG00015028053.1"/>
</dbReference>
<dbReference type="InterPro" id="IPR002475">
    <property type="entry name" value="Bcl2-like"/>
</dbReference>
<proteinExistence type="inferred from homology"/>
<dbReference type="GO" id="GO:0097192">
    <property type="term" value="P:extrinsic apoptotic signaling pathway in absence of ligand"/>
    <property type="evidence" value="ECO:0007669"/>
    <property type="project" value="TreeGrafter"/>
</dbReference>
<dbReference type="InterPro" id="IPR036834">
    <property type="entry name" value="Bcl-2-like_sf"/>
</dbReference>
<dbReference type="InterPro" id="IPR026298">
    <property type="entry name" value="Bcl-2_fam"/>
</dbReference>
<dbReference type="GO" id="GO:0051400">
    <property type="term" value="F:BH domain binding"/>
    <property type="evidence" value="ECO:0007669"/>
    <property type="project" value="TreeGrafter"/>
</dbReference>
<dbReference type="Proteomes" id="UP000694700">
    <property type="component" value="Unplaced"/>
</dbReference>
<feature type="transmembrane region" description="Helical" evidence="7">
    <location>
        <begin position="211"/>
        <end position="235"/>
    </location>
</feature>
<accession>A0A8C1WP68</accession>
<evidence type="ECO:0000259" key="8">
    <source>
        <dbReference type="SMART" id="SM00337"/>
    </source>
</evidence>
<protein>
    <submittedName>
        <fullName evidence="9">BCL2 family apoptosis regulator BOK b</fullName>
    </submittedName>
</protein>
<dbReference type="GO" id="GO:0005741">
    <property type="term" value="C:mitochondrial outer membrane"/>
    <property type="evidence" value="ECO:0007669"/>
    <property type="project" value="TreeGrafter"/>
</dbReference>
<keyword evidence="3 7" id="KW-0812">Transmembrane</keyword>
<evidence type="ECO:0000313" key="9">
    <source>
        <dbReference type="Ensembl" id="ENSCCRP00015069177.1"/>
    </source>
</evidence>
<keyword evidence="6 7" id="KW-0472">Membrane</keyword>
<evidence type="ECO:0000256" key="3">
    <source>
        <dbReference type="ARBA" id="ARBA00022692"/>
    </source>
</evidence>
<name>A0A8C1WP68_CYPCA</name>
<dbReference type="SMART" id="SM00337">
    <property type="entry name" value="BCL"/>
    <property type="match status" value="1"/>
</dbReference>
<evidence type="ECO:0000256" key="5">
    <source>
        <dbReference type="ARBA" id="ARBA00022989"/>
    </source>
</evidence>
<evidence type="ECO:0000256" key="4">
    <source>
        <dbReference type="ARBA" id="ARBA00022703"/>
    </source>
</evidence>